<dbReference type="EMBL" id="JAQQLF010000010">
    <property type="protein sequence ID" value="MDC7717430.1"/>
    <property type="molecule type" value="Genomic_DNA"/>
</dbReference>
<reference evidence="2 3" key="1">
    <citation type="submission" date="2023-01" db="EMBL/GenBank/DDBJ databases">
        <title>Novel species of the genus Vogesella isolated from rivers.</title>
        <authorList>
            <person name="Lu H."/>
        </authorList>
    </citation>
    <scope>NUCLEOTIDE SEQUENCE [LARGE SCALE GENOMIC DNA]</scope>
    <source>
        <strain evidence="2 3">DC21W</strain>
    </source>
</reference>
<keyword evidence="3" id="KW-1185">Reference proteome</keyword>
<comment type="caution">
    <text evidence="2">The sequence shown here is derived from an EMBL/GenBank/DDBJ whole genome shotgun (WGS) entry which is preliminary data.</text>
</comment>
<proteinExistence type="predicted"/>
<keyword evidence="1" id="KW-0472">Membrane</keyword>
<dbReference type="Pfam" id="PF07009">
    <property type="entry name" value="NusG_II"/>
    <property type="match status" value="1"/>
</dbReference>
<evidence type="ECO:0000313" key="2">
    <source>
        <dbReference type="EMBL" id="MDC7717430.1"/>
    </source>
</evidence>
<evidence type="ECO:0000256" key="1">
    <source>
        <dbReference type="SAM" id="Phobius"/>
    </source>
</evidence>
<gene>
    <name evidence="2" type="ORF">PQU95_09420</name>
</gene>
<sequence length="123" mass="13555">MRLALLKAGDLLIATLLAASCFGSFYFLWYHSGRASHVLLYQNGQLVQRWPLRLDSRFTLHGPLGLTVVEVRQGRARIAADPSPRQYCVQQGWLNGPGSTALCLPNRTAITLEGDSGHDSLAY</sequence>
<dbReference type="Proteomes" id="UP001219956">
    <property type="component" value="Unassembled WGS sequence"/>
</dbReference>
<dbReference type="PROSITE" id="PS51257">
    <property type="entry name" value="PROKAR_LIPOPROTEIN"/>
    <property type="match status" value="1"/>
</dbReference>
<name>A0ABT5IY02_9NEIS</name>
<dbReference type="CDD" id="cd09910">
    <property type="entry name" value="NGN-insert_like"/>
    <property type="match status" value="1"/>
</dbReference>
<accession>A0ABT5IY02</accession>
<protein>
    <submittedName>
        <fullName evidence="2">NusG domain II-containing protein</fullName>
    </submittedName>
</protein>
<dbReference type="InterPro" id="IPR038690">
    <property type="entry name" value="NusG_2_sf"/>
</dbReference>
<organism evidence="2 3">
    <name type="scientific">Vogesella aquatica</name>
    <dbReference type="NCBI Taxonomy" id="2984206"/>
    <lineage>
        <taxon>Bacteria</taxon>
        <taxon>Pseudomonadati</taxon>
        <taxon>Pseudomonadota</taxon>
        <taxon>Betaproteobacteria</taxon>
        <taxon>Neisseriales</taxon>
        <taxon>Chromobacteriaceae</taxon>
        <taxon>Vogesella</taxon>
    </lineage>
</organism>
<feature type="transmembrane region" description="Helical" evidence="1">
    <location>
        <begin position="12"/>
        <end position="30"/>
    </location>
</feature>
<dbReference type="RefSeq" id="WP_272751751.1">
    <property type="nucleotide sequence ID" value="NZ_JAQQLF010000010.1"/>
</dbReference>
<evidence type="ECO:0000313" key="3">
    <source>
        <dbReference type="Proteomes" id="UP001219956"/>
    </source>
</evidence>
<dbReference type="Gene3D" id="2.60.320.10">
    <property type="entry name" value="N-utilization substance G protein NusG, insert domain"/>
    <property type="match status" value="1"/>
</dbReference>
<keyword evidence="1" id="KW-1133">Transmembrane helix</keyword>
<keyword evidence="1" id="KW-0812">Transmembrane</keyword>